<dbReference type="EMBL" id="MGGE01000017">
    <property type="protein sequence ID" value="OGM21410.1"/>
    <property type="molecule type" value="Genomic_DNA"/>
</dbReference>
<proteinExistence type="predicted"/>
<name>A0A1F7Y2K8_9BACT</name>
<evidence type="ECO:0000313" key="1">
    <source>
        <dbReference type="EMBL" id="OGM21410.1"/>
    </source>
</evidence>
<protein>
    <recommendedName>
        <fullName evidence="3">DUF4352 domain-containing protein</fullName>
    </recommendedName>
</protein>
<dbReference type="AlphaFoldDB" id="A0A1F7Y2K8"/>
<sequence length="258" mass="29089">MGIKLFTLSIPYKRSETFISLSSVLSKFHRFASSVANQFKLFVRTFIERMRQTRIKRQETAGIEGLPKRRFNFPFKRPSLPIKPILLLIGVLALFFVGVKLLAKSGQGSVSGETITVSDAKASTDIGKEFSFPLKNSKGEEISSIKYLVEKAELRDEIIIQGKRATAVKGRIFLILNLKVSNEFTQSIEINTKDYVRLSVNGNEEEWLAPDIHNDPVEVQAISIKYTRIGFPINETDTNLVLRVGEIDGEKEKIPLNL</sequence>
<comment type="caution">
    <text evidence="1">The sequence shown here is derived from an EMBL/GenBank/DDBJ whole genome shotgun (WGS) entry which is preliminary data.</text>
</comment>
<evidence type="ECO:0008006" key="3">
    <source>
        <dbReference type="Google" id="ProtNLM"/>
    </source>
</evidence>
<evidence type="ECO:0000313" key="2">
    <source>
        <dbReference type="Proteomes" id="UP000178419"/>
    </source>
</evidence>
<gene>
    <name evidence="1" type="ORF">A2714_01410</name>
</gene>
<organism evidence="1 2">
    <name type="scientific">Candidatus Woesebacteria bacterium RIFCSPHIGHO2_01_FULL_38_9</name>
    <dbReference type="NCBI Taxonomy" id="1802492"/>
    <lineage>
        <taxon>Bacteria</taxon>
        <taxon>Candidatus Woeseibacteriota</taxon>
    </lineage>
</organism>
<accession>A0A1F7Y2K8</accession>
<reference evidence="1 2" key="1">
    <citation type="journal article" date="2016" name="Nat. Commun.">
        <title>Thousands of microbial genomes shed light on interconnected biogeochemical processes in an aquifer system.</title>
        <authorList>
            <person name="Anantharaman K."/>
            <person name="Brown C.T."/>
            <person name="Hug L.A."/>
            <person name="Sharon I."/>
            <person name="Castelle C.J."/>
            <person name="Probst A.J."/>
            <person name="Thomas B.C."/>
            <person name="Singh A."/>
            <person name="Wilkins M.J."/>
            <person name="Karaoz U."/>
            <person name="Brodie E.L."/>
            <person name="Williams K.H."/>
            <person name="Hubbard S.S."/>
            <person name="Banfield J.F."/>
        </authorList>
    </citation>
    <scope>NUCLEOTIDE SEQUENCE [LARGE SCALE GENOMIC DNA]</scope>
</reference>
<dbReference type="Proteomes" id="UP000178419">
    <property type="component" value="Unassembled WGS sequence"/>
</dbReference>